<keyword evidence="1" id="KW-1133">Transmembrane helix</keyword>
<organism evidence="2 3">
    <name type="scientific">Pseudonocardia bannensis</name>
    <dbReference type="NCBI Taxonomy" id="630973"/>
    <lineage>
        <taxon>Bacteria</taxon>
        <taxon>Bacillati</taxon>
        <taxon>Actinomycetota</taxon>
        <taxon>Actinomycetes</taxon>
        <taxon>Pseudonocardiales</taxon>
        <taxon>Pseudonocardiaceae</taxon>
        <taxon>Pseudonocardia</taxon>
    </lineage>
</organism>
<protein>
    <recommendedName>
        <fullName evidence="4">DUF4129 domain-containing protein</fullName>
    </recommendedName>
</protein>
<sequence>GPPWGWIVGAVVLLTAVVAVAVRLRDRRRRAARDVAALHAEGERLREAVAALAERVVRYEPRIPLTGDDTLDAEFDRLSVDYAALAQAVAADPADRTAVGALDARVAAVEGRLDAVGARLGDEHRPGADPA</sequence>
<proteinExistence type="predicted"/>
<name>A0A848DHL9_9PSEU</name>
<dbReference type="RefSeq" id="WP_211169885.1">
    <property type="nucleotide sequence ID" value="NZ_JAAXKZ010000033.1"/>
</dbReference>
<feature type="non-terminal residue" evidence="2">
    <location>
        <position position="1"/>
    </location>
</feature>
<keyword evidence="3" id="KW-1185">Reference proteome</keyword>
<evidence type="ECO:0008006" key="4">
    <source>
        <dbReference type="Google" id="ProtNLM"/>
    </source>
</evidence>
<keyword evidence="1" id="KW-0812">Transmembrane</keyword>
<accession>A0A848DHL9</accession>
<reference evidence="2 3" key="1">
    <citation type="submission" date="2020-04" db="EMBL/GenBank/DDBJ databases">
        <authorList>
            <person name="Klaysubun C."/>
            <person name="Duangmal K."/>
            <person name="Lipun K."/>
        </authorList>
    </citation>
    <scope>NUCLEOTIDE SEQUENCE [LARGE SCALE GENOMIC DNA]</scope>
    <source>
        <strain evidence="2 3">DSM 45300</strain>
    </source>
</reference>
<dbReference type="Proteomes" id="UP000586918">
    <property type="component" value="Unassembled WGS sequence"/>
</dbReference>
<feature type="transmembrane region" description="Helical" evidence="1">
    <location>
        <begin position="6"/>
        <end position="24"/>
    </location>
</feature>
<comment type="caution">
    <text evidence="2">The sequence shown here is derived from an EMBL/GenBank/DDBJ whole genome shotgun (WGS) entry which is preliminary data.</text>
</comment>
<gene>
    <name evidence="2" type="ORF">HF519_11435</name>
</gene>
<evidence type="ECO:0000313" key="3">
    <source>
        <dbReference type="Proteomes" id="UP000586918"/>
    </source>
</evidence>
<evidence type="ECO:0000313" key="2">
    <source>
        <dbReference type="EMBL" id="NMH92170.1"/>
    </source>
</evidence>
<dbReference type="AlphaFoldDB" id="A0A848DHL9"/>
<dbReference type="EMBL" id="JAAXKZ010000033">
    <property type="protein sequence ID" value="NMH92170.1"/>
    <property type="molecule type" value="Genomic_DNA"/>
</dbReference>
<keyword evidence="1" id="KW-0472">Membrane</keyword>
<evidence type="ECO:0000256" key="1">
    <source>
        <dbReference type="SAM" id="Phobius"/>
    </source>
</evidence>